<dbReference type="AlphaFoldDB" id="A0A1I5VTY0"/>
<accession>A0A1I5VTY0</accession>
<evidence type="ECO:0000256" key="1">
    <source>
        <dbReference type="SAM" id="Coils"/>
    </source>
</evidence>
<name>A0A1I5VTY0_9BACT</name>
<protein>
    <recommendedName>
        <fullName evidence="5">DnaJ domain-containing protein</fullName>
    </recommendedName>
</protein>
<dbReference type="EMBL" id="FOXH01000010">
    <property type="protein sequence ID" value="SFQ10959.1"/>
    <property type="molecule type" value="Genomic_DNA"/>
</dbReference>
<dbReference type="OrthoDB" id="114754at2"/>
<dbReference type="Proteomes" id="UP000199306">
    <property type="component" value="Unassembled WGS sequence"/>
</dbReference>
<feature type="region of interest" description="Disordered" evidence="2">
    <location>
        <begin position="138"/>
        <end position="161"/>
    </location>
</feature>
<dbReference type="RefSeq" id="WP_092018268.1">
    <property type="nucleotide sequence ID" value="NZ_FOXH01000010.1"/>
</dbReference>
<organism evidence="3 4">
    <name type="scientific">Pseudarcicella hirudinis</name>
    <dbReference type="NCBI Taxonomy" id="1079859"/>
    <lineage>
        <taxon>Bacteria</taxon>
        <taxon>Pseudomonadati</taxon>
        <taxon>Bacteroidota</taxon>
        <taxon>Cytophagia</taxon>
        <taxon>Cytophagales</taxon>
        <taxon>Flectobacillaceae</taxon>
        <taxon>Pseudarcicella</taxon>
    </lineage>
</organism>
<evidence type="ECO:0000256" key="2">
    <source>
        <dbReference type="SAM" id="MobiDB-lite"/>
    </source>
</evidence>
<evidence type="ECO:0000313" key="4">
    <source>
        <dbReference type="Proteomes" id="UP000199306"/>
    </source>
</evidence>
<evidence type="ECO:0008006" key="5">
    <source>
        <dbReference type="Google" id="ProtNLM"/>
    </source>
</evidence>
<dbReference type="STRING" id="1079859.SAMN04515674_11060"/>
<evidence type="ECO:0000313" key="3">
    <source>
        <dbReference type="EMBL" id="SFQ10959.1"/>
    </source>
</evidence>
<keyword evidence="4" id="KW-1185">Reference proteome</keyword>
<gene>
    <name evidence="3" type="ORF">SAMN04515674_11060</name>
</gene>
<reference evidence="3 4" key="1">
    <citation type="submission" date="2016-10" db="EMBL/GenBank/DDBJ databases">
        <authorList>
            <person name="de Groot N.N."/>
        </authorList>
    </citation>
    <scope>NUCLEOTIDE SEQUENCE [LARGE SCALE GENOMIC DNA]</scope>
    <source>
        <strain evidence="4">E92,LMG 26720,CCM 7988</strain>
    </source>
</reference>
<sequence>MSSPQQNEILKLKSTSEKELSRLQRIFNAHIERINSLKQQLKEAKSLSEKIRIRVYKEVVPLEIKFNNKLVEFVRLFDKHYESAFFKPKERKILAGFILERAYDLVIKAGKIELRPLYEKYADLLSFKAEARPAKYKENDESDFSEKKRQAPDVEKTSEQISKEEKIKADIKDLNKASRAIYTDLVKVFHPDKEQDELKKIRKNQIMHQITEAYQNNDLFELFRLKMELLVSEDTNLSVEESQIKHYNKILNEQIKELETELDLLTGPESMFHRFQGNNPKTMEIRFATEIKKLKTNIKELDNNIKVLAYPENMHLFFSNFR</sequence>
<feature type="coiled-coil region" evidence="1">
    <location>
        <begin position="20"/>
        <end position="54"/>
    </location>
</feature>
<keyword evidence="1" id="KW-0175">Coiled coil</keyword>
<proteinExistence type="predicted"/>